<dbReference type="GO" id="GO:0003677">
    <property type="term" value="F:DNA binding"/>
    <property type="evidence" value="ECO:0007669"/>
    <property type="project" value="InterPro"/>
</dbReference>
<dbReference type="Proteomes" id="UP000721442">
    <property type="component" value="Unassembled WGS sequence"/>
</dbReference>
<dbReference type="Pfam" id="PF05443">
    <property type="entry name" value="ROS_MUCR"/>
    <property type="match status" value="1"/>
</dbReference>
<evidence type="ECO:0000256" key="1">
    <source>
        <dbReference type="ARBA" id="ARBA00007031"/>
    </source>
</evidence>
<reference evidence="2" key="1">
    <citation type="submission" date="2020-10" db="EMBL/GenBank/DDBJ databases">
        <authorList>
            <person name="Gilroy R."/>
        </authorList>
    </citation>
    <scope>NUCLEOTIDE SEQUENCE</scope>
    <source>
        <strain evidence="2">B1-16210</strain>
    </source>
</reference>
<dbReference type="InterPro" id="IPR008807">
    <property type="entry name" value="ROS_MUCR"/>
</dbReference>
<evidence type="ECO:0000313" key="3">
    <source>
        <dbReference type="Proteomes" id="UP000721442"/>
    </source>
</evidence>
<comment type="similarity">
    <text evidence="1">Belongs to the ros/MucR family.</text>
</comment>
<organism evidence="2 3">
    <name type="scientific">Candidatus Enterousia excrementavium</name>
    <dbReference type="NCBI Taxonomy" id="2840789"/>
    <lineage>
        <taxon>Bacteria</taxon>
        <taxon>Pseudomonadati</taxon>
        <taxon>Pseudomonadota</taxon>
        <taxon>Alphaproteobacteria</taxon>
        <taxon>Candidatus Enterousia</taxon>
    </lineage>
</organism>
<dbReference type="GO" id="GO:0008270">
    <property type="term" value="F:zinc ion binding"/>
    <property type="evidence" value="ECO:0007669"/>
    <property type="project" value="InterPro"/>
</dbReference>
<dbReference type="Gene3D" id="1.10.10.1550">
    <property type="entry name" value="ROS/MUCR transcriptional regulator protein"/>
    <property type="match status" value="1"/>
</dbReference>
<evidence type="ECO:0000313" key="2">
    <source>
        <dbReference type="EMBL" id="MBO8407189.1"/>
    </source>
</evidence>
<accession>A0A940DFJ4</accession>
<dbReference type="InterPro" id="IPR041920">
    <property type="entry name" value="ROS/MUCR_sf"/>
</dbReference>
<dbReference type="EMBL" id="JADINE010000026">
    <property type="protein sequence ID" value="MBO8407189.1"/>
    <property type="molecule type" value="Genomic_DNA"/>
</dbReference>
<dbReference type="GO" id="GO:0006355">
    <property type="term" value="P:regulation of DNA-templated transcription"/>
    <property type="evidence" value="ECO:0007669"/>
    <property type="project" value="InterPro"/>
</dbReference>
<name>A0A940DFJ4_9PROT</name>
<proteinExistence type="inferred from homology"/>
<protein>
    <submittedName>
        <fullName evidence="2">MucR family transcriptional regulator</fullName>
    </submittedName>
</protein>
<sequence length="91" mass="10459">MQDAVRAARESLRGASVTPSQIAASVQPDKIQCLEDGTWHVMLRRYVRRKFNLSPDEYRKKWGLANDYPFVAPNYSLRRSKIAKKHGLGKK</sequence>
<gene>
    <name evidence="2" type="ORF">IAC77_01865</name>
</gene>
<reference evidence="2" key="2">
    <citation type="journal article" date="2021" name="PeerJ">
        <title>Extensive microbial diversity within the chicken gut microbiome revealed by metagenomics and culture.</title>
        <authorList>
            <person name="Gilroy R."/>
            <person name="Ravi A."/>
            <person name="Getino M."/>
            <person name="Pursley I."/>
            <person name="Horton D.L."/>
            <person name="Alikhan N.F."/>
            <person name="Baker D."/>
            <person name="Gharbi K."/>
            <person name="Hall N."/>
            <person name="Watson M."/>
            <person name="Adriaenssens E.M."/>
            <person name="Foster-Nyarko E."/>
            <person name="Jarju S."/>
            <person name="Secka A."/>
            <person name="Antonio M."/>
            <person name="Oren A."/>
            <person name="Chaudhuri R.R."/>
            <person name="La Ragione R."/>
            <person name="Hildebrand F."/>
            <person name="Pallen M.J."/>
        </authorList>
    </citation>
    <scope>NUCLEOTIDE SEQUENCE</scope>
    <source>
        <strain evidence="2">B1-16210</strain>
    </source>
</reference>
<comment type="caution">
    <text evidence="2">The sequence shown here is derived from an EMBL/GenBank/DDBJ whole genome shotgun (WGS) entry which is preliminary data.</text>
</comment>
<dbReference type="AlphaFoldDB" id="A0A940DFJ4"/>